<reference evidence="2" key="1">
    <citation type="submission" date="2019-12" db="EMBL/GenBank/DDBJ databases">
        <authorList>
            <person name="Scholz U."/>
            <person name="Mascher M."/>
            <person name="Fiebig A."/>
        </authorList>
    </citation>
    <scope>NUCLEOTIDE SEQUENCE</scope>
</reference>
<name>A0A7I8JKG0_SPIIN</name>
<protein>
    <submittedName>
        <fullName evidence="2">Uncharacterized protein</fullName>
    </submittedName>
</protein>
<dbReference type="EMBL" id="LR743600">
    <property type="protein sequence ID" value="CAA2630689.1"/>
    <property type="molecule type" value="Genomic_DNA"/>
</dbReference>
<proteinExistence type="predicted"/>
<keyword evidence="4" id="KW-1185">Reference proteome</keyword>
<evidence type="ECO:0000256" key="1">
    <source>
        <dbReference type="SAM" id="MobiDB-lite"/>
    </source>
</evidence>
<evidence type="ECO:0000313" key="3">
    <source>
        <dbReference type="EMBL" id="CAA7406908.1"/>
    </source>
</evidence>
<accession>A0A7I8JKG0</accession>
<dbReference type="Proteomes" id="UP000663760">
    <property type="component" value="Chromosome 13"/>
</dbReference>
<evidence type="ECO:0000313" key="4">
    <source>
        <dbReference type="Proteomes" id="UP000663760"/>
    </source>
</evidence>
<organism evidence="2">
    <name type="scientific">Spirodela intermedia</name>
    <name type="common">Intermediate duckweed</name>
    <dbReference type="NCBI Taxonomy" id="51605"/>
    <lineage>
        <taxon>Eukaryota</taxon>
        <taxon>Viridiplantae</taxon>
        <taxon>Streptophyta</taxon>
        <taxon>Embryophyta</taxon>
        <taxon>Tracheophyta</taxon>
        <taxon>Spermatophyta</taxon>
        <taxon>Magnoliopsida</taxon>
        <taxon>Liliopsida</taxon>
        <taxon>Araceae</taxon>
        <taxon>Lemnoideae</taxon>
        <taxon>Spirodela</taxon>
    </lineage>
</organism>
<feature type="region of interest" description="Disordered" evidence="1">
    <location>
        <begin position="1"/>
        <end position="24"/>
    </location>
</feature>
<dbReference type="AlphaFoldDB" id="A0A7I8JKG0"/>
<dbReference type="EMBL" id="LR746276">
    <property type="protein sequence ID" value="CAA7406908.1"/>
    <property type="molecule type" value="Genomic_DNA"/>
</dbReference>
<evidence type="ECO:0000313" key="2">
    <source>
        <dbReference type="EMBL" id="CAA2630689.1"/>
    </source>
</evidence>
<gene>
    <name evidence="2" type="ORF">SI7747_13016335</name>
    <name evidence="3" type="ORF">SI8410_13017586</name>
</gene>
<sequence>MLKEKLTLGTRSLTQLCRPPGHDT</sequence>